<keyword evidence="2" id="KW-0472">Membrane</keyword>
<dbReference type="EMBL" id="CP136986">
    <property type="protein sequence ID" value="WOS78646.1"/>
    <property type="molecule type" value="Genomic_DNA"/>
</dbReference>
<reference evidence="3" key="1">
    <citation type="submission" date="2023-06" db="EMBL/GenBank/DDBJ databases">
        <authorList>
            <consortium name="Clinical and Environmental Microbiology Branch: Whole genome sequencing antimicrobial resistance pathogens in the healthcare setting"/>
        </authorList>
    </citation>
    <scope>NUCLEOTIDE SEQUENCE</scope>
    <source>
        <strain evidence="3">2021CK-01020</strain>
    </source>
</reference>
<evidence type="ECO:0000313" key="4">
    <source>
        <dbReference type="Proteomes" id="UP001297540"/>
    </source>
</evidence>
<evidence type="ECO:0008006" key="5">
    <source>
        <dbReference type="Google" id="ProtNLM"/>
    </source>
</evidence>
<evidence type="ECO:0000313" key="3">
    <source>
        <dbReference type="EMBL" id="WOS78646.1"/>
    </source>
</evidence>
<protein>
    <recommendedName>
        <fullName evidence="5">DUF2570 domain-containing protein</fullName>
    </recommendedName>
</protein>
<organism evidence="3 4">
    <name type="scientific">Pseudomonas aeruginosa</name>
    <dbReference type="NCBI Taxonomy" id="287"/>
    <lineage>
        <taxon>Bacteria</taxon>
        <taxon>Pseudomonadati</taxon>
        <taxon>Pseudomonadota</taxon>
        <taxon>Gammaproteobacteria</taxon>
        <taxon>Pseudomonadales</taxon>
        <taxon>Pseudomonadaceae</taxon>
        <taxon>Pseudomonas</taxon>
    </lineage>
</organism>
<dbReference type="AlphaFoldDB" id="A0AAQ3R201"/>
<name>A0AAQ3R201_PSEAI</name>
<dbReference type="RefSeq" id="WP_034001933.1">
    <property type="nucleotide sequence ID" value="NZ_CAAKMQ010000078.1"/>
</dbReference>
<reference evidence="3" key="2">
    <citation type="submission" date="2023-10" db="EMBL/GenBank/DDBJ databases">
        <title>Pathogen: clinical or host-associated sample.</title>
        <authorList>
            <person name="Hergert J."/>
            <person name="Casey R."/>
            <person name="Wagner J."/>
            <person name="Young E.L."/>
            <person name="Oakeson K.F."/>
        </authorList>
    </citation>
    <scope>NUCLEOTIDE SEQUENCE</scope>
    <source>
        <strain evidence="3">2021CK-01020</strain>
    </source>
</reference>
<feature type="region of interest" description="Disordered" evidence="1">
    <location>
        <begin position="110"/>
        <end position="133"/>
    </location>
</feature>
<proteinExistence type="predicted"/>
<dbReference type="Proteomes" id="UP001297540">
    <property type="component" value="Chromosome"/>
</dbReference>
<keyword evidence="2" id="KW-0812">Transmembrane</keyword>
<gene>
    <name evidence="3" type="ORF">L4V69_05755</name>
</gene>
<accession>A0AAQ3R201</accession>
<feature type="transmembrane region" description="Helical" evidence="2">
    <location>
        <begin position="7"/>
        <end position="24"/>
    </location>
</feature>
<evidence type="ECO:0000256" key="2">
    <source>
        <dbReference type="SAM" id="Phobius"/>
    </source>
</evidence>
<keyword evidence="2" id="KW-1133">Transmembrane helix</keyword>
<evidence type="ECO:0000256" key="1">
    <source>
        <dbReference type="SAM" id="MobiDB-lite"/>
    </source>
</evidence>
<sequence>MTWRADLIVFVLLVMIWTAGWWGGREAGLADGRAACADAQTRAYRDVLEQSAAQLKAVQDTSAALFQRLAQRADSDQQTTRELRHALAETAADRAACRFPAGVMQQLETARQRAAKATTGGLGSTVPDPGGGD</sequence>